<name>A0A6M3IJR0_9ZZZZ</name>
<keyword evidence="2" id="KW-1133">Transmembrane helix</keyword>
<keyword evidence="2" id="KW-0472">Membrane</keyword>
<dbReference type="AlphaFoldDB" id="A0A6M3IJR0"/>
<proteinExistence type="predicted"/>
<gene>
    <name evidence="3" type="ORF">MM415B01619_0004</name>
</gene>
<accession>A0A6M3IJR0</accession>
<reference evidence="3" key="1">
    <citation type="submission" date="2020-03" db="EMBL/GenBank/DDBJ databases">
        <title>The deep terrestrial virosphere.</title>
        <authorList>
            <person name="Holmfeldt K."/>
            <person name="Nilsson E."/>
            <person name="Simone D."/>
            <person name="Lopez-Fernandez M."/>
            <person name="Wu X."/>
            <person name="de Brujin I."/>
            <person name="Lundin D."/>
            <person name="Andersson A."/>
            <person name="Bertilsson S."/>
            <person name="Dopson M."/>
        </authorList>
    </citation>
    <scope>NUCLEOTIDE SEQUENCE</scope>
    <source>
        <strain evidence="3">MM415B01619</strain>
    </source>
</reference>
<organism evidence="3">
    <name type="scientific">viral metagenome</name>
    <dbReference type="NCBI Taxonomy" id="1070528"/>
    <lineage>
        <taxon>unclassified sequences</taxon>
        <taxon>metagenomes</taxon>
        <taxon>organismal metagenomes</taxon>
    </lineage>
</organism>
<keyword evidence="1" id="KW-0175">Coiled coil</keyword>
<evidence type="ECO:0000313" key="3">
    <source>
        <dbReference type="EMBL" id="QJA57594.1"/>
    </source>
</evidence>
<feature type="coiled-coil region" evidence="1">
    <location>
        <begin position="37"/>
        <end position="64"/>
    </location>
</feature>
<protein>
    <submittedName>
        <fullName evidence="3">Uncharacterized protein</fullName>
    </submittedName>
</protein>
<feature type="transmembrane region" description="Helical" evidence="2">
    <location>
        <begin position="102"/>
        <end position="120"/>
    </location>
</feature>
<sequence>MENDRWIVSELRRLDEKMNEREKLVESRFTGHEKALTVAKEDQKEALNIAKDEMERRMDATKNEFNLTVKNITEKIDDLQVVDSSVRMTSASYKGEKKWTDYLTIAIIAALISVAIRFLVK</sequence>
<dbReference type="EMBL" id="MT141282">
    <property type="protein sequence ID" value="QJA57594.1"/>
    <property type="molecule type" value="Genomic_DNA"/>
</dbReference>
<keyword evidence="2" id="KW-0812">Transmembrane</keyword>
<evidence type="ECO:0000256" key="2">
    <source>
        <dbReference type="SAM" id="Phobius"/>
    </source>
</evidence>
<evidence type="ECO:0000256" key="1">
    <source>
        <dbReference type="SAM" id="Coils"/>
    </source>
</evidence>